<dbReference type="Proteomes" id="UP000294558">
    <property type="component" value="Unassembled WGS sequence"/>
</dbReference>
<evidence type="ECO:0000256" key="4">
    <source>
        <dbReference type="ARBA" id="ARBA00022989"/>
    </source>
</evidence>
<feature type="transmembrane region" description="Helical" evidence="6">
    <location>
        <begin position="144"/>
        <end position="164"/>
    </location>
</feature>
<proteinExistence type="predicted"/>
<keyword evidence="8" id="KW-1185">Reference proteome</keyword>
<name>A0A4R7HXT2_9ACTN</name>
<feature type="transmembrane region" description="Helical" evidence="6">
    <location>
        <begin position="113"/>
        <end position="132"/>
    </location>
</feature>
<organism evidence="7 8">
    <name type="scientific">Ilumatobacter fluminis</name>
    <dbReference type="NCBI Taxonomy" id="467091"/>
    <lineage>
        <taxon>Bacteria</taxon>
        <taxon>Bacillati</taxon>
        <taxon>Actinomycetota</taxon>
        <taxon>Acidimicrobiia</taxon>
        <taxon>Acidimicrobiales</taxon>
        <taxon>Ilumatobacteraceae</taxon>
        <taxon>Ilumatobacter</taxon>
    </lineage>
</organism>
<dbReference type="AlphaFoldDB" id="A0A4R7HXT2"/>
<keyword evidence="7" id="KW-0813">Transport</keyword>
<dbReference type="GO" id="GO:0005886">
    <property type="term" value="C:plasma membrane"/>
    <property type="evidence" value="ECO:0007669"/>
    <property type="project" value="UniProtKB-SubCell"/>
</dbReference>
<evidence type="ECO:0000313" key="7">
    <source>
        <dbReference type="EMBL" id="TDT15550.1"/>
    </source>
</evidence>
<dbReference type="EMBL" id="SOAU01000001">
    <property type="protein sequence ID" value="TDT15550.1"/>
    <property type="molecule type" value="Genomic_DNA"/>
</dbReference>
<keyword evidence="7" id="KW-0762">Sugar transport</keyword>
<keyword evidence="2" id="KW-1003">Cell membrane</keyword>
<keyword evidence="3 6" id="KW-0812">Transmembrane</keyword>
<dbReference type="OrthoDB" id="45037at2"/>
<dbReference type="InterPro" id="IPR001851">
    <property type="entry name" value="ABC_transp_permease"/>
</dbReference>
<feature type="transmembrane region" description="Helical" evidence="6">
    <location>
        <begin position="280"/>
        <end position="296"/>
    </location>
</feature>
<gene>
    <name evidence="7" type="ORF">BDK89_1122</name>
</gene>
<evidence type="ECO:0000256" key="6">
    <source>
        <dbReference type="SAM" id="Phobius"/>
    </source>
</evidence>
<feature type="transmembrane region" description="Helical" evidence="6">
    <location>
        <begin position="9"/>
        <end position="31"/>
    </location>
</feature>
<dbReference type="CDD" id="cd06580">
    <property type="entry name" value="TM_PBP1_transp_TpRbsC_like"/>
    <property type="match status" value="1"/>
</dbReference>
<evidence type="ECO:0000256" key="2">
    <source>
        <dbReference type="ARBA" id="ARBA00022475"/>
    </source>
</evidence>
<evidence type="ECO:0000313" key="8">
    <source>
        <dbReference type="Proteomes" id="UP000294558"/>
    </source>
</evidence>
<accession>A0A4R7HXT2</accession>
<dbReference type="GO" id="GO:0022857">
    <property type="term" value="F:transmembrane transporter activity"/>
    <property type="evidence" value="ECO:0007669"/>
    <property type="project" value="InterPro"/>
</dbReference>
<comment type="caution">
    <text evidence="7">The sequence shown here is derived from an EMBL/GenBank/DDBJ whole genome shotgun (WGS) entry which is preliminary data.</text>
</comment>
<feature type="transmembrane region" description="Helical" evidence="6">
    <location>
        <begin position="250"/>
        <end position="268"/>
    </location>
</feature>
<keyword evidence="4 6" id="KW-1133">Transmembrane helix</keyword>
<comment type="subcellular location">
    <subcellularLocation>
        <location evidence="1">Cell membrane</location>
        <topology evidence="1">Multi-pass membrane protein</topology>
    </subcellularLocation>
</comment>
<reference evidence="7 8" key="1">
    <citation type="submission" date="2019-03" db="EMBL/GenBank/DDBJ databases">
        <title>Sequencing the genomes of 1000 actinobacteria strains.</title>
        <authorList>
            <person name="Klenk H.-P."/>
        </authorList>
    </citation>
    <scope>NUCLEOTIDE SEQUENCE [LARGE SCALE GENOMIC DNA]</scope>
    <source>
        <strain evidence="7 8">DSM 18936</strain>
    </source>
</reference>
<protein>
    <submittedName>
        <fullName evidence="7">Simple sugar transport system permease protein</fullName>
    </submittedName>
</protein>
<keyword evidence="5 6" id="KW-0472">Membrane</keyword>
<dbReference type="Pfam" id="PF02653">
    <property type="entry name" value="BPD_transp_2"/>
    <property type="match status" value="1"/>
</dbReference>
<evidence type="ECO:0000256" key="5">
    <source>
        <dbReference type="ARBA" id="ARBA00023136"/>
    </source>
</evidence>
<dbReference type="RefSeq" id="WP_133867988.1">
    <property type="nucleotide sequence ID" value="NZ_SOAU01000001.1"/>
</dbReference>
<feature type="transmembrane region" description="Helical" evidence="6">
    <location>
        <begin position="203"/>
        <end position="221"/>
    </location>
</feature>
<sequence>MNAGTLRRIGLAAAAPLVSAVIAILISSVVLELSGSDAIETFKTMLENGTKLESVIDMLNRATPLYLSAIAAAIGFRMNLFNIGVEGQYILAAFVAAVVGAELNLWGPLHITVILLTAMLVGAAWSGLAGLLKVTRGVNEVISTIMLNFIAVGGLVAGLLPKFIDDPTATNQGTTPIGESGRLPDLNSWVEVFTREITKGRRLTGVFLIAVIVGVIYHIVINRSRLGFDIRASGMNPTAARAGGVPPKRMVMFAMVGGGLVAGLVGMPEILSDTHAYDQGFIQGLGFAGIAVALLGRNSALGMALAALLFGFLDSSAAVLQVSNLASSEIVVIMQATILLVAVIAYEVVNRIRQRDEVRRAAQLVEATA</sequence>
<feature type="transmembrane region" description="Helical" evidence="6">
    <location>
        <begin position="330"/>
        <end position="349"/>
    </location>
</feature>
<evidence type="ECO:0000256" key="3">
    <source>
        <dbReference type="ARBA" id="ARBA00022692"/>
    </source>
</evidence>
<feature type="transmembrane region" description="Helical" evidence="6">
    <location>
        <begin position="65"/>
        <end position="82"/>
    </location>
</feature>
<dbReference type="PANTHER" id="PTHR47089:SF1">
    <property type="entry name" value="GUANOSINE ABC TRANSPORTER PERMEASE PROTEIN NUPP"/>
    <property type="match status" value="1"/>
</dbReference>
<dbReference type="PANTHER" id="PTHR47089">
    <property type="entry name" value="ABC TRANSPORTER, PERMEASE PROTEIN"/>
    <property type="match status" value="1"/>
</dbReference>
<evidence type="ECO:0000256" key="1">
    <source>
        <dbReference type="ARBA" id="ARBA00004651"/>
    </source>
</evidence>